<dbReference type="Proteomes" id="UP000291189">
    <property type="component" value="Unassembled WGS sequence"/>
</dbReference>
<evidence type="ECO:0000256" key="2">
    <source>
        <dbReference type="ARBA" id="ARBA00022692"/>
    </source>
</evidence>
<evidence type="ECO:0000256" key="4">
    <source>
        <dbReference type="ARBA" id="ARBA00023136"/>
    </source>
</evidence>
<feature type="transmembrane region" description="Helical" evidence="5">
    <location>
        <begin position="121"/>
        <end position="139"/>
    </location>
</feature>
<dbReference type="EMBL" id="SDPU01000020">
    <property type="protein sequence ID" value="RYU12998.1"/>
    <property type="molecule type" value="Genomic_DNA"/>
</dbReference>
<evidence type="ECO:0000313" key="8">
    <source>
        <dbReference type="Proteomes" id="UP000291189"/>
    </source>
</evidence>
<feature type="transmembrane region" description="Helical" evidence="5">
    <location>
        <begin position="159"/>
        <end position="179"/>
    </location>
</feature>
<feature type="transmembrane region" description="Helical" evidence="5">
    <location>
        <begin position="95"/>
        <end position="114"/>
    </location>
</feature>
<dbReference type="GO" id="GO:0016020">
    <property type="term" value="C:membrane"/>
    <property type="evidence" value="ECO:0007669"/>
    <property type="project" value="UniProtKB-SubCell"/>
</dbReference>
<protein>
    <submittedName>
        <fullName evidence="7">DUF4203 domain-containing protein</fullName>
    </submittedName>
</protein>
<evidence type="ECO:0000313" key="7">
    <source>
        <dbReference type="EMBL" id="RYU12998.1"/>
    </source>
</evidence>
<evidence type="ECO:0000256" key="3">
    <source>
        <dbReference type="ARBA" id="ARBA00022989"/>
    </source>
</evidence>
<comment type="caution">
    <text evidence="7">The sequence shown here is derived from an EMBL/GenBank/DDBJ whole genome shotgun (WGS) entry which is preliminary data.</text>
</comment>
<dbReference type="AlphaFoldDB" id="A0A4Q5J591"/>
<keyword evidence="4 5" id="KW-0472">Membrane</keyword>
<keyword evidence="2 5" id="KW-0812">Transmembrane</keyword>
<accession>A0A4Q5J591</accession>
<feature type="transmembrane region" description="Helical" evidence="5">
    <location>
        <begin position="68"/>
        <end position="89"/>
    </location>
</feature>
<feature type="domain" description="TM7S3/TM198-like" evidence="6">
    <location>
        <begin position="4"/>
        <end position="176"/>
    </location>
</feature>
<keyword evidence="8" id="KW-1185">Reference proteome</keyword>
<dbReference type="RefSeq" id="WP_129986817.1">
    <property type="nucleotide sequence ID" value="NZ_SDPU01000020.1"/>
</dbReference>
<reference evidence="7 8" key="1">
    <citation type="submission" date="2019-01" db="EMBL/GenBank/DDBJ databases">
        <title>Nocardioides guangzhouensis sp. nov., an actinobacterium isolated from soil.</title>
        <authorList>
            <person name="Fu Y."/>
            <person name="Cai Y."/>
            <person name="Lin Z."/>
            <person name="Chen P."/>
        </authorList>
    </citation>
    <scope>NUCLEOTIDE SEQUENCE [LARGE SCALE GENOMIC DNA]</scope>
    <source>
        <strain evidence="7 8">NBRC 105384</strain>
    </source>
</reference>
<dbReference type="Pfam" id="PF13886">
    <property type="entry name" value="TM7S3_TM198"/>
    <property type="match status" value="1"/>
</dbReference>
<evidence type="ECO:0000259" key="6">
    <source>
        <dbReference type="Pfam" id="PF13886"/>
    </source>
</evidence>
<evidence type="ECO:0000256" key="5">
    <source>
        <dbReference type="SAM" id="Phobius"/>
    </source>
</evidence>
<gene>
    <name evidence="7" type="ORF">ETU37_08635</name>
</gene>
<evidence type="ECO:0000256" key="1">
    <source>
        <dbReference type="ARBA" id="ARBA00004141"/>
    </source>
</evidence>
<sequence length="186" mass="18849">MSPAVVIAVGAVLCFAGALSVRLAVVTAGFGLSWLLADVFGAAFATGLLIGLAGAVVALVLTLVLAHVVMFFTGAVVGAVLGAKLFVVLGGSDPSWLLAVVFVLAVGFVCGFLASRYQRAFLRWATAFAGAALVLSGLGRLAEDDAGLLYRPSGTTETVLLTLGWLVLGVAGALVQGVLTRRRSGD</sequence>
<proteinExistence type="predicted"/>
<organism evidence="7 8">
    <name type="scientific">Nocardioides iriomotensis</name>
    <dbReference type="NCBI Taxonomy" id="715784"/>
    <lineage>
        <taxon>Bacteria</taxon>
        <taxon>Bacillati</taxon>
        <taxon>Actinomycetota</taxon>
        <taxon>Actinomycetes</taxon>
        <taxon>Propionibacteriales</taxon>
        <taxon>Nocardioidaceae</taxon>
        <taxon>Nocardioides</taxon>
    </lineage>
</organism>
<feature type="transmembrane region" description="Helical" evidence="5">
    <location>
        <begin position="39"/>
        <end position="61"/>
    </location>
</feature>
<keyword evidence="3 5" id="KW-1133">Transmembrane helix</keyword>
<dbReference type="OrthoDB" id="3574110at2"/>
<name>A0A4Q5J591_9ACTN</name>
<dbReference type="InterPro" id="IPR025256">
    <property type="entry name" value="TM7S3/TM198-like_dom"/>
</dbReference>
<comment type="subcellular location">
    <subcellularLocation>
        <location evidence="1">Membrane</location>
        <topology evidence="1">Multi-pass membrane protein</topology>
    </subcellularLocation>
</comment>